<comment type="caution">
    <text evidence="5">The sequence shown here is derived from an EMBL/GenBank/DDBJ whole genome shotgun (WGS) entry which is preliminary data.</text>
</comment>
<dbReference type="InterPro" id="IPR000792">
    <property type="entry name" value="Tscrpt_reg_LuxR_C"/>
</dbReference>
<keyword evidence="2" id="KW-0238">DNA-binding</keyword>
<accession>A0ABT6X156</accession>
<keyword evidence="6" id="KW-1185">Reference proteome</keyword>
<dbReference type="PANTHER" id="PTHR44688">
    <property type="entry name" value="DNA-BINDING TRANSCRIPTIONAL ACTIVATOR DEVR_DOSR"/>
    <property type="match status" value="1"/>
</dbReference>
<name>A0ABT6X156_9ACTN</name>
<organism evidence="5 6">
    <name type="scientific">Actinoplanes sandaracinus</name>
    <dbReference type="NCBI Taxonomy" id="3045177"/>
    <lineage>
        <taxon>Bacteria</taxon>
        <taxon>Bacillati</taxon>
        <taxon>Actinomycetota</taxon>
        <taxon>Actinomycetes</taxon>
        <taxon>Micromonosporales</taxon>
        <taxon>Micromonosporaceae</taxon>
        <taxon>Actinoplanes</taxon>
    </lineage>
</organism>
<dbReference type="SUPFAM" id="SSF55781">
    <property type="entry name" value="GAF domain-like"/>
    <property type="match status" value="1"/>
</dbReference>
<dbReference type="RefSeq" id="WP_282767212.1">
    <property type="nucleotide sequence ID" value="NZ_JASCTH010000053.1"/>
</dbReference>
<dbReference type="Proteomes" id="UP001241758">
    <property type="component" value="Unassembled WGS sequence"/>
</dbReference>
<dbReference type="Gene3D" id="1.10.10.10">
    <property type="entry name" value="Winged helix-like DNA-binding domain superfamily/Winged helix DNA-binding domain"/>
    <property type="match status" value="1"/>
</dbReference>
<dbReference type="Pfam" id="PF00196">
    <property type="entry name" value="GerE"/>
    <property type="match status" value="1"/>
</dbReference>
<dbReference type="SUPFAM" id="SSF46894">
    <property type="entry name" value="C-terminal effector domain of the bipartite response regulators"/>
    <property type="match status" value="1"/>
</dbReference>
<evidence type="ECO:0000313" key="6">
    <source>
        <dbReference type="Proteomes" id="UP001241758"/>
    </source>
</evidence>
<dbReference type="PROSITE" id="PS50043">
    <property type="entry name" value="HTH_LUXR_2"/>
    <property type="match status" value="1"/>
</dbReference>
<dbReference type="PANTHER" id="PTHR44688:SF16">
    <property type="entry name" value="DNA-BINDING TRANSCRIPTIONAL ACTIVATOR DEVR_DOSR"/>
    <property type="match status" value="1"/>
</dbReference>
<feature type="domain" description="HTH luxR-type" evidence="4">
    <location>
        <begin position="199"/>
        <end position="261"/>
    </location>
</feature>
<dbReference type="EMBL" id="JASCTH010000053">
    <property type="protein sequence ID" value="MDI6105746.1"/>
    <property type="molecule type" value="Genomic_DNA"/>
</dbReference>
<evidence type="ECO:0000256" key="3">
    <source>
        <dbReference type="ARBA" id="ARBA00023163"/>
    </source>
</evidence>
<dbReference type="InterPro" id="IPR016032">
    <property type="entry name" value="Sig_transdc_resp-reg_C-effctor"/>
</dbReference>
<evidence type="ECO:0000313" key="5">
    <source>
        <dbReference type="EMBL" id="MDI6105746.1"/>
    </source>
</evidence>
<evidence type="ECO:0000256" key="2">
    <source>
        <dbReference type="ARBA" id="ARBA00023125"/>
    </source>
</evidence>
<dbReference type="InterPro" id="IPR036388">
    <property type="entry name" value="WH-like_DNA-bd_sf"/>
</dbReference>
<sequence>MNSPTNADLRRLLDLSTAFHDCAPEQPGELPAPLLAGMGALLGGEAASWVRVDQVEARLLHSTTVPSESNLIGVPSFHQVFTQHPGFAAFRDGRLRPREPLSWSDVISSRELRRLPLYADFFHARGTRDQLLCIVQLNRRHGTLLAFNRSRRGFTDRDRTVARLLAAQLAPTLRYRAEIARLHGALHAAGRHTDRLQQAAGRLRLLTPRERQVVTHLVAGLSDRDIARRLSVSERTVHKHLEQVYRKLGVHARTQVMAMLG</sequence>
<evidence type="ECO:0000259" key="4">
    <source>
        <dbReference type="PROSITE" id="PS50043"/>
    </source>
</evidence>
<keyword evidence="3" id="KW-0804">Transcription</keyword>
<keyword evidence="1" id="KW-0805">Transcription regulation</keyword>
<proteinExistence type="predicted"/>
<dbReference type="CDD" id="cd06170">
    <property type="entry name" value="LuxR_C_like"/>
    <property type="match status" value="1"/>
</dbReference>
<evidence type="ECO:0000256" key="1">
    <source>
        <dbReference type="ARBA" id="ARBA00023015"/>
    </source>
</evidence>
<dbReference type="SMART" id="SM00421">
    <property type="entry name" value="HTH_LUXR"/>
    <property type="match status" value="1"/>
</dbReference>
<gene>
    <name evidence="5" type="ORF">QLQ12_44930</name>
</gene>
<dbReference type="PRINTS" id="PR00038">
    <property type="entry name" value="HTHLUXR"/>
</dbReference>
<protein>
    <submittedName>
        <fullName evidence="5">LuxR C-terminal-related transcriptional regulator</fullName>
    </submittedName>
</protein>
<reference evidence="5 6" key="1">
    <citation type="submission" date="2023-05" db="EMBL/GenBank/DDBJ databases">
        <title>Actinoplanes sp. NEAU-A12 genome sequencing.</title>
        <authorList>
            <person name="Wang Z.-S."/>
        </authorList>
    </citation>
    <scope>NUCLEOTIDE SEQUENCE [LARGE SCALE GENOMIC DNA]</scope>
    <source>
        <strain evidence="5 6">NEAU-A12</strain>
    </source>
</reference>